<accession>A0AAD4C0A5</accession>
<dbReference type="EMBL" id="WHUW01000006">
    <property type="protein sequence ID" value="KAF8444952.1"/>
    <property type="molecule type" value="Genomic_DNA"/>
</dbReference>
<sequence>MRIVASFTTYRPIPLPESPTYIAFEDVTNIVPAIDAGGKECKEAPHDRLVGKPKKILVIVDVEGDRSVRNGCLPYYLDGSRYSKRDDGYHRVGGLRCCSICLRFWRIKRWSNYLAAPSSHG</sequence>
<protein>
    <submittedName>
        <fullName evidence="1">Uncharacterized protein</fullName>
    </submittedName>
</protein>
<proteinExistence type="predicted"/>
<evidence type="ECO:0000313" key="2">
    <source>
        <dbReference type="Proteomes" id="UP001194468"/>
    </source>
</evidence>
<dbReference type="AlphaFoldDB" id="A0AAD4C0A5"/>
<comment type="caution">
    <text evidence="1">The sequence shown here is derived from an EMBL/GenBank/DDBJ whole genome shotgun (WGS) entry which is preliminary data.</text>
</comment>
<reference evidence="1" key="1">
    <citation type="submission" date="2019-10" db="EMBL/GenBank/DDBJ databases">
        <authorList>
            <consortium name="DOE Joint Genome Institute"/>
            <person name="Kuo A."/>
            <person name="Miyauchi S."/>
            <person name="Kiss E."/>
            <person name="Drula E."/>
            <person name="Kohler A."/>
            <person name="Sanchez-Garcia M."/>
            <person name="Andreopoulos B."/>
            <person name="Barry K.W."/>
            <person name="Bonito G."/>
            <person name="Buee M."/>
            <person name="Carver A."/>
            <person name="Chen C."/>
            <person name="Cichocki N."/>
            <person name="Clum A."/>
            <person name="Culley D."/>
            <person name="Crous P.W."/>
            <person name="Fauchery L."/>
            <person name="Girlanda M."/>
            <person name="Hayes R."/>
            <person name="Keri Z."/>
            <person name="LaButti K."/>
            <person name="Lipzen A."/>
            <person name="Lombard V."/>
            <person name="Magnuson J."/>
            <person name="Maillard F."/>
            <person name="Morin E."/>
            <person name="Murat C."/>
            <person name="Nolan M."/>
            <person name="Ohm R."/>
            <person name="Pangilinan J."/>
            <person name="Pereira M."/>
            <person name="Perotto S."/>
            <person name="Peter M."/>
            <person name="Riley R."/>
            <person name="Sitrit Y."/>
            <person name="Stielow B."/>
            <person name="Szollosi G."/>
            <person name="Zifcakova L."/>
            <person name="Stursova M."/>
            <person name="Spatafora J.W."/>
            <person name="Tedersoo L."/>
            <person name="Vaario L.-M."/>
            <person name="Yamada A."/>
            <person name="Yan M."/>
            <person name="Wang P."/>
            <person name="Xu J."/>
            <person name="Bruns T."/>
            <person name="Baldrian P."/>
            <person name="Vilgalys R."/>
            <person name="Henrissat B."/>
            <person name="Grigoriev I.V."/>
            <person name="Hibbett D."/>
            <person name="Nagy L.G."/>
            <person name="Martin F.M."/>
        </authorList>
    </citation>
    <scope>NUCLEOTIDE SEQUENCE</scope>
    <source>
        <strain evidence="1">BED1</strain>
    </source>
</reference>
<dbReference type="Proteomes" id="UP001194468">
    <property type="component" value="Unassembled WGS sequence"/>
</dbReference>
<name>A0AAD4C0A5_BOLED</name>
<gene>
    <name evidence="1" type="ORF">L210DRAFT_3531509</name>
</gene>
<evidence type="ECO:0000313" key="1">
    <source>
        <dbReference type="EMBL" id="KAF8444952.1"/>
    </source>
</evidence>
<keyword evidence="2" id="KW-1185">Reference proteome</keyword>
<reference evidence="1" key="2">
    <citation type="journal article" date="2020" name="Nat. Commun.">
        <title>Large-scale genome sequencing of mycorrhizal fungi provides insights into the early evolution of symbiotic traits.</title>
        <authorList>
            <person name="Miyauchi S."/>
            <person name="Kiss E."/>
            <person name="Kuo A."/>
            <person name="Drula E."/>
            <person name="Kohler A."/>
            <person name="Sanchez-Garcia M."/>
            <person name="Morin E."/>
            <person name="Andreopoulos B."/>
            <person name="Barry K.W."/>
            <person name="Bonito G."/>
            <person name="Buee M."/>
            <person name="Carver A."/>
            <person name="Chen C."/>
            <person name="Cichocki N."/>
            <person name="Clum A."/>
            <person name="Culley D."/>
            <person name="Crous P.W."/>
            <person name="Fauchery L."/>
            <person name="Girlanda M."/>
            <person name="Hayes R.D."/>
            <person name="Keri Z."/>
            <person name="LaButti K."/>
            <person name="Lipzen A."/>
            <person name="Lombard V."/>
            <person name="Magnuson J."/>
            <person name="Maillard F."/>
            <person name="Murat C."/>
            <person name="Nolan M."/>
            <person name="Ohm R.A."/>
            <person name="Pangilinan J."/>
            <person name="Pereira M.F."/>
            <person name="Perotto S."/>
            <person name="Peter M."/>
            <person name="Pfister S."/>
            <person name="Riley R."/>
            <person name="Sitrit Y."/>
            <person name="Stielow J.B."/>
            <person name="Szollosi G."/>
            <person name="Zifcakova L."/>
            <person name="Stursova M."/>
            <person name="Spatafora J.W."/>
            <person name="Tedersoo L."/>
            <person name="Vaario L.M."/>
            <person name="Yamada A."/>
            <person name="Yan M."/>
            <person name="Wang P."/>
            <person name="Xu J."/>
            <person name="Bruns T."/>
            <person name="Baldrian P."/>
            <person name="Vilgalys R."/>
            <person name="Dunand C."/>
            <person name="Henrissat B."/>
            <person name="Grigoriev I.V."/>
            <person name="Hibbett D."/>
            <person name="Nagy L.G."/>
            <person name="Martin F.M."/>
        </authorList>
    </citation>
    <scope>NUCLEOTIDE SEQUENCE</scope>
    <source>
        <strain evidence="1">BED1</strain>
    </source>
</reference>
<organism evidence="1 2">
    <name type="scientific">Boletus edulis BED1</name>
    <dbReference type="NCBI Taxonomy" id="1328754"/>
    <lineage>
        <taxon>Eukaryota</taxon>
        <taxon>Fungi</taxon>
        <taxon>Dikarya</taxon>
        <taxon>Basidiomycota</taxon>
        <taxon>Agaricomycotina</taxon>
        <taxon>Agaricomycetes</taxon>
        <taxon>Agaricomycetidae</taxon>
        <taxon>Boletales</taxon>
        <taxon>Boletineae</taxon>
        <taxon>Boletaceae</taxon>
        <taxon>Boletoideae</taxon>
        <taxon>Boletus</taxon>
    </lineage>
</organism>